<organism evidence="2 3">
    <name type="scientific">Planifilum fulgidum</name>
    <dbReference type="NCBI Taxonomy" id="201973"/>
    <lineage>
        <taxon>Bacteria</taxon>
        <taxon>Bacillati</taxon>
        <taxon>Bacillota</taxon>
        <taxon>Bacilli</taxon>
        <taxon>Bacillales</taxon>
        <taxon>Thermoactinomycetaceae</taxon>
        <taxon>Planifilum</taxon>
    </lineage>
</organism>
<accession>A0A1I2RHM5</accession>
<evidence type="ECO:0008006" key="4">
    <source>
        <dbReference type="Google" id="ProtNLM"/>
    </source>
</evidence>
<keyword evidence="1" id="KW-0732">Signal</keyword>
<evidence type="ECO:0000313" key="3">
    <source>
        <dbReference type="Proteomes" id="UP000198661"/>
    </source>
</evidence>
<gene>
    <name evidence="2" type="ORF">SAMN04488025_13110</name>
</gene>
<dbReference type="AlphaFoldDB" id="A0A1I2RHM5"/>
<dbReference type="OrthoDB" id="9781066at2"/>
<proteinExistence type="predicted"/>
<dbReference type="InterPro" id="IPR011044">
    <property type="entry name" value="Quino_amine_DH_bsu"/>
</dbReference>
<keyword evidence="3" id="KW-1185">Reference proteome</keyword>
<sequence length="265" mass="28970">MTHNLQRIGWLVMALLFAAGCAPPSRANAPSAGEDSTAVQKVILVQPAGEEEELKLKPVDPLTLEDLPGYKPLRAGAHFDRAVSPDGEKLALVAWPTSDFEEGVLRIIDLKEWKERTADFTLDGPVKGFVFASDGKTLYWLAPAEQDSPGLPEEFGLYRFGLNDRKPARIARFPRFFEPREMVILSGGNLAVYGATKDEGNKGGRAYTIDPMSGNIRSQVSLEEIKDETVLQGQGILPSSNRTHRRSPGTCGKRCFISSAVNRSG</sequence>
<name>A0A1I2RHM5_9BACL</name>
<dbReference type="SUPFAM" id="SSF50969">
    <property type="entry name" value="YVTN repeat-like/Quinoprotein amine dehydrogenase"/>
    <property type="match status" value="1"/>
</dbReference>
<evidence type="ECO:0000313" key="2">
    <source>
        <dbReference type="EMBL" id="SFG40164.1"/>
    </source>
</evidence>
<evidence type="ECO:0000256" key="1">
    <source>
        <dbReference type="SAM" id="SignalP"/>
    </source>
</evidence>
<protein>
    <recommendedName>
        <fullName evidence="4">WD40-like Beta Propeller Repeat</fullName>
    </recommendedName>
</protein>
<feature type="signal peptide" evidence="1">
    <location>
        <begin position="1"/>
        <end position="27"/>
    </location>
</feature>
<reference evidence="2 3" key="1">
    <citation type="submission" date="2016-10" db="EMBL/GenBank/DDBJ databases">
        <authorList>
            <person name="de Groot N.N."/>
        </authorList>
    </citation>
    <scope>NUCLEOTIDE SEQUENCE [LARGE SCALE GENOMIC DNA]</scope>
    <source>
        <strain evidence="2 3">DSM 44945</strain>
    </source>
</reference>
<feature type="chain" id="PRO_5038486750" description="WD40-like Beta Propeller Repeat" evidence="1">
    <location>
        <begin position="28"/>
        <end position="265"/>
    </location>
</feature>
<dbReference type="RefSeq" id="WP_092040431.1">
    <property type="nucleotide sequence ID" value="NZ_FOOK01000031.1"/>
</dbReference>
<dbReference type="EMBL" id="FOOK01000031">
    <property type="protein sequence ID" value="SFG40164.1"/>
    <property type="molecule type" value="Genomic_DNA"/>
</dbReference>
<dbReference type="STRING" id="201973.SAMN04488025_13110"/>
<dbReference type="PROSITE" id="PS51257">
    <property type="entry name" value="PROKAR_LIPOPROTEIN"/>
    <property type="match status" value="1"/>
</dbReference>
<dbReference type="Proteomes" id="UP000198661">
    <property type="component" value="Unassembled WGS sequence"/>
</dbReference>